<proteinExistence type="predicted"/>
<keyword evidence="2" id="KW-1185">Reference proteome</keyword>
<protein>
    <submittedName>
        <fullName evidence="1">Basic helix-loop-helix (BHLH) DNA-bindingsuperfamily protein</fullName>
    </submittedName>
</protein>
<name>A0A5A7P1U5_STRAF</name>
<dbReference type="EMBL" id="BKCP01001225">
    <property type="protein sequence ID" value="GER26796.1"/>
    <property type="molecule type" value="Genomic_DNA"/>
</dbReference>
<dbReference type="Proteomes" id="UP000325081">
    <property type="component" value="Unassembled WGS sequence"/>
</dbReference>
<reference evidence="2" key="1">
    <citation type="journal article" date="2019" name="Curr. Biol.">
        <title>Genome Sequence of Striga asiatica Provides Insight into the Evolution of Plant Parasitism.</title>
        <authorList>
            <person name="Yoshida S."/>
            <person name="Kim S."/>
            <person name="Wafula E.K."/>
            <person name="Tanskanen J."/>
            <person name="Kim Y.M."/>
            <person name="Honaas L."/>
            <person name="Yang Z."/>
            <person name="Spallek T."/>
            <person name="Conn C.E."/>
            <person name="Ichihashi Y."/>
            <person name="Cheong K."/>
            <person name="Cui S."/>
            <person name="Der J.P."/>
            <person name="Gundlach H."/>
            <person name="Jiao Y."/>
            <person name="Hori C."/>
            <person name="Ishida J.K."/>
            <person name="Kasahara H."/>
            <person name="Kiba T."/>
            <person name="Kim M.S."/>
            <person name="Koo N."/>
            <person name="Laohavisit A."/>
            <person name="Lee Y.H."/>
            <person name="Lumba S."/>
            <person name="McCourt P."/>
            <person name="Mortimer J.C."/>
            <person name="Mutuku J.M."/>
            <person name="Nomura T."/>
            <person name="Sasaki-Sekimoto Y."/>
            <person name="Seto Y."/>
            <person name="Wang Y."/>
            <person name="Wakatake T."/>
            <person name="Sakakibara H."/>
            <person name="Demura T."/>
            <person name="Yamaguchi S."/>
            <person name="Yoneyama K."/>
            <person name="Manabe R.I."/>
            <person name="Nelson D.C."/>
            <person name="Schulman A.H."/>
            <person name="Timko M.P."/>
            <person name="dePamphilis C.W."/>
            <person name="Choi D."/>
            <person name="Shirasu K."/>
        </authorList>
    </citation>
    <scope>NUCLEOTIDE SEQUENCE [LARGE SCALE GENOMIC DNA]</scope>
    <source>
        <strain evidence="2">cv. UVA1</strain>
    </source>
</reference>
<dbReference type="AlphaFoldDB" id="A0A5A7P1U5"/>
<evidence type="ECO:0000313" key="2">
    <source>
        <dbReference type="Proteomes" id="UP000325081"/>
    </source>
</evidence>
<sequence length="133" mass="15028">MEVFTQRTILKAFCKSSKPVDALMGKRPVRKIASKTPFASFAGKADSKWRNSTVEVLPPPRDGVWKVRLVIDQKDLSLILSEDVNTEALIERMRYAANSTPVRGRSSSSWGQTFSYKCARLSDQPMHIGRNHF</sequence>
<dbReference type="OrthoDB" id="1916282at2759"/>
<dbReference type="GO" id="GO:0003677">
    <property type="term" value="F:DNA binding"/>
    <property type="evidence" value="ECO:0007669"/>
    <property type="project" value="UniProtKB-KW"/>
</dbReference>
<evidence type="ECO:0000313" key="1">
    <source>
        <dbReference type="EMBL" id="GER26796.1"/>
    </source>
</evidence>
<organism evidence="1 2">
    <name type="scientific">Striga asiatica</name>
    <name type="common">Asiatic witchweed</name>
    <name type="synonym">Buchnera asiatica</name>
    <dbReference type="NCBI Taxonomy" id="4170"/>
    <lineage>
        <taxon>Eukaryota</taxon>
        <taxon>Viridiplantae</taxon>
        <taxon>Streptophyta</taxon>
        <taxon>Embryophyta</taxon>
        <taxon>Tracheophyta</taxon>
        <taxon>Spermatophyta</taxon>
        <taxon>Magnoliopsida</taxon>
        <taxon>eudicotyledons</taxon>
        <taxon>Gunneridae</taxon>
        <taxon>Pentapetalae</taxon>
        <taxon>asterids</taxon>
        <taxon>lamiids</taxon>
        <taxon>Lamiales</taxon>
        <taxon>Orobanchaceae</taxon>
        <taxon>Buchnereae</taxon>
        <taxon>Striga</taxon>
    </lineage>
</organism>
<comment type="caution">
    <text evidence="1">The sequence shown here is derived from an EMBL/GenBank/DDBJ whole genome shotgun (WGS) entry which is preliminary data.</text>
</comment>
<accession>A0A5A7P1U5</accession>
<keyword evidence="1" id="KW-0238">DNA-binding</keyword>
<gene>
    <name evidence="1" type="ORF">STAS_02448</name>
</gene>